<reference evidence="11" key="1">
    <citation type="journal article" date="2019" name="Int. J. Syst. Evol. Microbiol.">
        <title>The Global Catalogue of Microorganisms (GCM) 10K type strain sequencing project: providing services to taxonomists for standard genome sequencing and annotation.</title>
        <authorList>
            <consortium name="The Broad Institute Genomics Platform"/>
            <consortium name="The Broad Institute Genome Sequencing Center for Infectious Disease"/>
            <person name="Wu L."/>
            <person name="Ma J."/>
        </authorList>
    </citation>
    <scope>NUCLEOTIDE SEQUENCE [LARGE SCALE GENOMIC DNA]</scope>
    <source>
        <strain evidence="11">KCTC 42087</strain>
    </source>
</reference>
<evidence type="ECO:0000256" key="4">
    <source>
        <dbReference type="ARBA" id="ARBA00022984"/>
    </source>
</evidence>
<organism evidence="10 11">
    <name type="scientific">Actinomadura rugatobispora</name>
    <dbReference type="NCBI Taxonomy" id="1994"/>
    <lineage>
        <taxon>Bacteria</taxon>
        <taxon>Bacillati</taxon>
        <taxon>Actinomycetota</taxon>
        <taxon>Actinomycetes</taxon>
        <taxon>Streptosporangiales</taxon>
        <taxon>Thermomonosporaceae</taxon>
        <taxon>Actinomadura</taxon>
    </lineage>
</organism>
<evidence type="ECO:0000313" key="10">
    <source>
        <dbReference type="EMBL" id="MFC5754561.1"/>
    </source>
</evidence>
<proteinExistence type="predicted"/>
<evidence type="ECO:0000259" key="9">
    <source>
        <dbReference type="PROSITE" id="PS52029"/>
    </source>
</evidence>
<evidence type="ECO:0000256" key="5">
    <source>
        <dbReference type="ARBA" id="ARBA00023316"/>
    </source>
</evidence>
<feature type="chain" id="PRO_5046203310" evidence="8">
    <location>
        <begin position="26"/>
        <end position="270"/>
    </location>
</feature>
<feature type="domain" description="L,D-TPase catalytic" evidence="9">
    <location>
        <begin position="151"/>
        <end position="269"/>
    </location>
</feature>
<keyword evidence="2 10" id="KW-0808">Transferase</keyword>
<dbReference type="Proteomes" id="UP001596074">
    <property type="component" value="Unassembled WGS sequence"/>
</dbReference>
<evidence type="ECO:0000256" key="7">
    <source>
        <dbReference type="SAM" id="MobiDB-lite"/>
    </source>
</evidence>
<dbReference type="EMBL" id="JBHSON010000163">
    <property type="protein sequence ID" value="MFC5754561.1"/>
    <property type="molecule type" value="Genomic_DNA"/>
</dbReference>
<dbReference type="PANTHER" id="PTHR30582">
    <property type="entry name" value="L,D-TRANSPEPTIDASE"/>
    <property type="match status" value="1"/>
</dbReference>
<dbReference type="PANTHER" id="PTHR30582:SF2">
    <property type="entry name" value="L,D-TRANSPEPTIDASE YCIB-RELATED"/>
    <property type="match status" value="1"/>
</dbReference>
<evidence type="ECO:0000256" key="1">
    <source>
        <dbReference type="ARBA" id="ARBA00004752"/>
    </source>
</evidence>
<comment type="pathway">
    <text evidence="1 6">Cell wall biogenesis; peptidoglycan biosynthesis.</text>
</comment>
<dbReference type="SUPFAM" id="SSF141523">
    <property type="entry name" value="L,D-transpeptidase catalytic domain-like"/>
    <property type="match status" value="1"/>
</dbReference>
<keyword evidence="3 6" id="KW-0133">Cell shape</keyword>
<evidence type="ECO:0000256" key="2">
    <source>
        <dbReference type="ARBA" id="ARBA00022679"/>
    </source>
</evidence>
<gene>
    <name evidence="10" type="ORF">ACFPZN_53870</name>
</gene>
<dbReference type="Pfam" id="PF03734">
    <property type="entry name" value="YkuD"/>
    <property type="match status" value="1"/>
</dbReference>
<dbReference type="InterPro" id="IPR038063">
    <property type="entry name" value="Transpep_catalytic_dom"/>
</dbReference>
<dbReference type="InterPro" id="IPR005490">
    <property type="entry name" value="LD_TPept_cat_dom"/>
</dbReference>
<dbReference type="RefSeq" id="WP_378292790.1">
    <property type="nucleotide sequence ID" value="NZ_JBHSON010000163.1"/>
</dbReference>
<feature type="active site" description="Nucleophile" evidence="6">
    <location>
        <position position="246"/>
    </location>
</feature>
<dbReference type="PROSITE" id="PS52029">
    <property type="entry name" value="LD_TPASE"/>
    <property type="match status" value="1"/>
</dbReference>
<keyword evidence="8" id="KW-0732">Signal</keyword>
<accession>A0ABW1AJ93</accession>
<keyword evidence="4 6" id="KW-0573">Peptidoglycan synthesis</keyword>
<name>A0ABW1AJ93_9ACTN</name>
<evidence type="ECO:0000256" key="6">
    <source>
        <dbReference type="PROSITE-ProRule" id="PRU01373"/>
    </source>
</evidence>
<dbReference type="Gene3D" id="2.40.440.10">
    <property type="entry name" value="L,D-transpeptidase catalytic domain-like"/>
    <property type="match status" value="1"/>
</dbReference>
<feature type="active site" description="Proton donor/acceptor" evidence="6">
    <location>
        <position position="230"/>
    </location>
</feature>
<sequence>MHRARAARAVVAVAAAAATALPAAACTGSAPSATSAGRERSGEPPVGIPAELPESTTHTTVHGAPRDRAAHAAAATDGLVVRATTDRTVLDAPGGRPIATLPARQLGGPTWVPVVSRSGAWLQVLLPSRPNQATGWISTAEGGLRTARTPYLVRVDVPRRRLSLLRSGRTVGRWRVAVGAPATPTPIGRTFLLALLRPSQRTPSPLLMPLGAHSATLDTYGGGPGTVALHGWPDRTVFGRAVTHGCVRVPKDALRALSKVPLGTLVIITG</sequence>
<dbReference type="InterPro" id="IPR050979">
    <property type="entry name" value="LD-transpeptidase"/>
</dbReference>
<evidence type="ECO:0000256" key="3">
    <source>
        <dbReference type="ARBA" id="ARBA00022960"/>
    </source>
</evidence>
<keyword evidence="5 6" id="KW-0961">Cell wall biogenesis/degradation</keyword>
<feature type="region of interest" description="Disordered" evidence="7">
    <location>
        <begin position="25"/>
        <end position="62"/>
    </location>
</feature>
<dbReference type="EC" id="2.-.-.-" evidence="10"/>
<comment type="caution">
    <text evidence="10">The sequence shown here is derived from an EMBL/GenBank/DDBJ whole genome shotgun (WGS) entry which is preliminary data.</text>
</comment>
<protein>
    <submittedName>
        <fullName evidence="10">L,D-transpeptidase</fullName>
        <ecNumber evidence="10">2.-.-.-</ecNumber>
    </submittedName>
</protein>
<keyword evidence="11" id="KW-1185">Reference proteome</keyword>
<evidence type="ECO:0000256" key="8">
    <source>
        <dbReference type="SAM" id="SignalP"/>
    </source>
</evidence>
<dbReference type="CDD" id="cd16913">
    <property type="entry name" value="YkuD_like"/>
    <property type="match status" value="1"/>
</dbReference>
<evidence type="ECO:0000313" key="11">
    <source>
        <dbReference type="Proteomes" id="UP001596074"/>
    </source>
</evidence>
<feature type="signal peptide" evidence="8">
    <location>
        <begin position="1"/>
        <end position="25"/>
    </location>
</feature>
<dbReference type="GO" id="GO:0016740">
    <property type="term" value="F:transferase activity"/>
    <property type="evidence" value="ECO:0007669"/>
    <property type="project" value="UniProtKB-KW"/>
</dbReference>